<dbReference type="GO" id="GO:0005886">
    <property type="term" value="C:plasma membrane"/>
    <property type="evidence" value="ECO:0007669"/>
    <property type="project" value="TreeGrafter"/>
</dbReference>
<keyword evidence="4" id="KW-0460">Magnesium</keyword>
<keyword evidence="5" id="KW-0812">Transmembrane</keyword>
<dbReference type="GO" id="GO:0045332">
    <property type="term" value="P:phospholipid translocation"/>
    <property type="evidence" value="ECO:0007669"/>
    <property type="project" value="TreeGrafter"/>
</dbReference>
<evidence type="ECO:0000259" key="6">
    <source>
        <dbReference type="Pfam" id="PF16212"/>
    </source>
</evidence>
<proteinExistence type="predicted"/>
<feature type="transmembrane region" description="Helical" evidence="5">
    <location>
        <begin position="93"/>
        <end position="112"/>
    </location>
</feature>
<evidence type="ECO:0000256" key="2">
    <source>
        <dbReference type="ARBA" id="ARBA00022448"/>
    </source>
</evidence>
<evidence type="ECO:0000313" key="7">
    <source>
        <dbReference type="Proteomes" id="UP000504617"/>
    </source>
</evidence>
<feature type="transmembrane region" description="Helical" evidence="5">
    <location>
        <begin position="132"/>
        <end position="156"/>
    </location>
</feature>
<feature type="domain" description="P-type ATPase C-terminal" evidence="6">
    <location>
        <begin position="2"/>
        <end position="165"/>
    </location>
</feature>
<dbReference type="GO" id="GO:0006897">
    <property type="term" value="P:endocytosis"/>
    <property type="evidence" value="ECO:0007669"/>
    <property type="project" value="TreeGrafter"/>
</dbReference>
<evidence type="ECO:0000313" key="8">
    <source>
        <dbReference type="RefSeq" id="XP_013912246.1"/>
    </source>
</evidence>
<evidence type="ECO:0000256" key="3">
    <source>
        <dbReference type="ARBA" id="ARBA00022723"/>
    </source>
</evidence>
<evidence type="ECO:0000256" key="4">
    <source>
        <dbReference type="ARBA" id="ARBA00022842"/>
    </source>
</evidence>
<evidence type="ECO:0000256" key="1">
    <source>
        <dbReference type="ARBA" id="ARBA00004141"/>
    </source>
</evidence>
<reference evidence="8" key="1">
    <citation type="submission" date="2025-08" db="UniProtKB">
        <authorList>
            <consortium name="RefSeq"/>
        </authorList>
    </citation>
    <scope>IDENTIFICATION</scope>
    <source>
        <tissue evidence="8">Skeletal muscle</tissue>
    </source>
</reference>
<keyword evidence="7" id="KW-1185">Reference proteome</keyword>
<dbReference type="InterPro" id="IPR023298">
    <property type="entry name" value="ATPase_P-typ_TM_dom_sf"/>
</dbReference>
<keyword evidence="5" id="KW-0472">Membrane</keyword>
<dbReference type="AlphaFoldDB" id="A0A6I9XDF7"/>
<gene>
    <name evidence="8" type="primary">ATP9B</name>
</gene>
<comment type="subcellular location">
    <subcellularLocation>
        <location evidence="1">Membrane</location>
        <topology evidence="1">Multi-pass membrane protein</topology>
    </subcellularLocation>
</comment>
<dbReference type="KEGG" id="tsr:106541357"/>
<dbReference type="Proteomes" id="UP000504617">
    <property type="component" value="Unplaced"/>
</dbReference>
<dbReference type="GeneID" id="106541357"/>
<dbReference type="InterPro" id="IPR032630">
    <property type="entry name" value="P_typ_ATPase_c"/>
</dbReference>
<feature type="transmembrane region" description="Helical" evidence="5">
    <location>
        <begin position="39"/>
        <end position="59"/>
    </location>
</feature>
<dbReference type="GO" id="GO:0140326">
    <property type="term" value="F:ATPase-coupled intramembrane lipid transporter activity"/>
    <property type="evidence" value="ECO:0007669"/>
    <property type="project" value="TreeGrafter"/>
</dbReference>
<dbReference type="Pfam" id="PF16212">
    <property type="entry name" value="PhoLip_ATPase_C"/>
    <property type="match status" value="1"/>
</dbReference>
<dbReference type="GO" id="GO:0046872">
    <property type="term" value="F:metal ion binding"/>
    <property type="evidence" value="ECO:0007669"/>
    <property type="project" value="UniProtKB-KW"/>
</dbReference>
<dbReference type="CTD" id="374868"/>
<evidence type="ECO:0000256" key="5">
    <source>
        <dbReference type="SAM" id="Phobius"/>
    </source>
</evidence>
<dbReference type="PANTHER" id="PTHR24092">
    <property type="entry name" value="PROBABLE PHOSPHOLIPID-TRANSPORTING ATPASE"/>
    <property type="match status" value="1"/>
</dbReference>
<organism evidence="7 8">
    <name type="scientific">Thamnophis sirtalis</name>
    <dbReference type="NCBI Taxonomy" id="35019"/>
    <lineage>
        <taxon>Eukaryota</taxon>
        <taxon>Metazoa</taxon>
        <taxon>Chordata</taxon>
        <taxon>Craniata</taxon>
        <taxon>Vertebrata</taxon>
        <taxon>Euteleostomi</taxon>
        <taxon>Lepidosauria</taxon>
        <taxon>Squamata</taxon>
        <taxon>Bifurcata</taxon>
        <taxon>Unidentata</taxon>
        <taxon>Episquamata</taxon>
        <taxon>Toxicofera</taxon>
        <taxon>Serpentes</taxon>
        <taxon>Colubroidea</taxon>
        <taxon>Colubridae</taxon>
        <taxon>Natricinae</taxon>
        <taxon>Thamnophis</taxon>
    </lineage>
</organism>
<keyword evidence="3" id="KW-0479">Metal-binding</keyword>
<dbReference type="SUPFAM" id="SSF81665">
    <property type="entry name" value="Calcium ATPase, transmembrane domain M"/>
    <property type="match status" value="1"/>
</dbReference>
<keyword evidence="5" id="KW-1133">Transmembrane helix</keyword>
<dbReference type="GO" id="GO:0005802">
    <property type="term" value="C:trans-Golgi network"/>
    <property type="evidence" value="ECO:0007669"/>
    <property type="project" value="TreeGrafter"/>
</dbReference>
<dbReference type="GO" id="GO:0005768">
    <property type="term" value="C:endosome"/>
    <property type="evidence" value="ECO:0007669"/>
    <property type="project" value="TreeGrafter"/>
</dbReference>
<protein>
    <submittedName>
        <fullName evidence="8">Probable phospholipid-transporting ATPase IIB</fullName>
    </submittedName>
</protein>
<dbReference type="PANTHER" id="PTHR24092:SF50">
    <property type="entry name" value="PHOSPHOLIPID-TRANSPORTING ATPASE IIB-RELATED"/>
    <property type="match status" value="1"/>
</dbReference>
<feature type="transmembrane region" description="Helical" evidence="5">
    <location>
        <begin position="65"/>
        <end position="86"/>
    </location>
</feature>
<name>A0A6I9XDF7_9SAUR</name>
<dbReference type="RefSeq" id="XP_013912246.1">
    <property type="nucleotide sequence ID" value="XM_014056771.1"/>
</dbReference>
<dbReference type="OrthoDB" id="377733at2759"/>
<accession>A0A6I9XDF7</accession>
<sequence length="173" mass="19740">MFPVFSLVLDQDVKPEMALLYPELYKDLTKGRSLSFKTFLIWVLISIYQGGILMYGALLLFESEFVHVVAISFTALILTELLMVALTIRTWHWLMIVAEIFSLCCYVASLAFLNEYFGIGRVSFGAFLDVAFITTVTFLWKVSAITVVSCLPLYILKYLKRKFSPPNYSKLTS</sequence>
<keyword evidence="2" id="KW-0813">Transport</keyword>
<dbReference type="GO" id="GO:0006890">
    <property type="term" value="P:retrograde vesicle-mediated transport, Golgi to endoplasmic reticulum"/>
    <property type="evidence" value="ECO:0007669"/>
    <property type="project" value="TreeGrafter"/>
</dbReference>